<dbReference type="Gene3D" id="1.10.287.130">
    <property type="match status" value="1"/>
</dbReference>
<dbReference type="SMART" id="SM00388">
    <property type="entry name" value="HisKA"/>
    <property type="match status" value="1"/>
</dbReference>
<evidence type="ECO:0000256" key="8">
    <source>
        <dbReference type="ARBA" id="ARBA00022692"/>
    </source>
</evidence>
<evidence type="ECO:0000256" key="15">
    <source>
        <dbReference type="SAM" id="Phobius"/>
    </source>
</evidence>
<dbReference type="EC" id="2.7.13.3" evidence="3"/>
<comment type="subcellular location">
    <subcellularLocation>
        <location evidence="2">Cell inner membrane</location>
        <topology evidence="2">Multi-pass membrane protein</topology>
    </subcellularLocation>
</comment>
<dbReference type="EMBL" id="CZQE01000295">
    <property type="protein sequence ID" value="CUS45724.1"/>
    <property type="molecule type" value="Genomic_DNA"/>
</dbReference>
<comment type="catalytic activity">
    <reaction evidence="1">
        <text>ATP + protein L-histidine = ADP + protein N-phospho-L-histidine.</text>
        <dbReference type="EC" id="2.7.13.3"/>
    </reaction>
</comment>
<keyword evidence="4" id="KW-1003">Cell membrane</keyword>
<evidence type="ECO:0000256" key="1">
    <source>
        <dbReference type="ARBA" id="ARBA00000085"/>
    </source>
</evidence>
<evidence type="ECO:0000256" key="14">
    <source>
        <dbReference type="ARBA" id="ARBA00023136"/>
    </source>
</evidence>
<dbReference type="InterPro" id="IPR036890">
    <property type="entry name" value="HATPase_C_sf"/>
</dbReference>
<keyword evidence="13" id="KW-0902">Two-component regulatory system</keyword>
<accession>A0A160TP71</accession>
<keyword evidence="9" id="KW-0547">Nucleotide-binding</keyword>
<evidence type="ECO:0000256" key="5">
    <source>
        <dbReference type="ARBA" id="ARBA00022519"/>
    </source>
</evidence>
<evidence type="ECO:0000259" key="17">
    <source>
        <dbReference type="PROSITE" id="PS50885"/>
    </source>
</evidence>
<dbReference type="PANTHER" id="PTHR44936">
    <property type="entry name" value="SENSOR PROTEIN CREC"/>
    <property type="match status" value="1"/>
</dbReference>
<dbReference type="Gene3D" id="3.30.565.10">
    <property type="entry name" value="Histidine kinase-like ATPase, C-terminal domain"/>
    <property type="match status" value="1"/>
</dbReference>
<dbReference type="InterPro" id="IPR004358">
    <property type="entry name" value="Sig_transdc_His_kin-like_C"/>
</dbReference>
<evidence type="ECO:0000256" key="11">
    <source>
        <dbReference type="ARBA" id="ARBA00022840"/>
    </source>
</evidence>
<dbReference type="PROSITE" id="PS50109">
    <property type="entry name" value="HIS_KIN"/>
    <property type="match status" value="1"/>
</dbReference>
<keyword evidence="11" id="KW-0067">ATP-binding</keyword>
<reference evidence="18" key="1">
    <citation type="submission" date="2015-10" db="EMBL/GenBank/DDBJ databases">
        <authorList>
            <person name="Gilbert D.G."/>
        </authorList>
    </citation>
    <scope>NUCLEOTIDE SEQUENCE</scope>
</reference>
<dbReference type="SMART" id="SM00387">
    <property type="entry name" value="HATPase_c"/>
    <property type="match status" value="1"/>
</dbReference>
<dbReference type="PRINTS" id="PR00344">
    <property type="entry name" value="BCTRLSENSOR"/>
</dbReference>
<evidence type="ECO:0000256" key="9">
    <source>
        <dbReference type="ARBA" id="ARBA00022741"/>
    </source>
</evidence>
<dbReference type="InterPro" id="IPR036097">
    <property type="entry name" value="HisK_dim/P_sf"/>
</dbReference>
<dbReference type="Pfam" id="PF02518">
    <property type="entry name" value="HATPase_c"/>
    <property type="match status" value="1"/>
</dbReference>
<dbReference type="PROSITE" id="PS50885">
    <property type="entry name" value="HAMP"/>
    <property type="match status" value="1"/>
</dbReference>
<dbReference type="InterPro" id="IPR003660">
    <property type="entry name" value="HAMP_dom"/>
</dbReference>
<dbReference type="InterPro" id="IPR003661">
    <property type="entry name" value="HisK_dim/P_dom"/>
</dbReference>
<keyword evidence="6" id="KW-0597">Phosphoprotein</keyword>
<evidence type="ECO:0000256" key="4">
    <source>
        <dbReference type="ARBA" id="ARBA00022475"/>
    </source>
</evidence>
<dbReference type="CDD" id="cd00082">
    <property type="entry name" value="HisKA"/>
    <property type="match status" value="1"/>
</dbReference>
<evidence type="ECO:0000259" key="16">
    <source>
        <dbReference type="PROSITE" id="PS50109"/>
    </source>
</evidence>
<keyword evidence="12 15" id="KW-1133">Transmembrane helix</keyword>
<dbReference type="SUPFAM" id="SSF47384">
    <property type="entry name" value="Homodimeric domain of signal transducing histidine kinase"/>
    <property type="match status" value="1"/>
</dbReference>
<keyword evidence="8 15" id="KW-0812">Transmembrane</keyword>
<protein>
    <recommendedName>
        <fullName evidence="3">histidine kinase</fullName>
        <ecNumber evidence="3">2.7.13.3</ecNumber>
    </recommendedName>
</protein>
<dbReference type="SUPFAM" id="SSF55874">
    <property type="entry name" value="ATPase domain of HSP90 chaperone/DNA topoisomerase II/histidine kinase"/>
    <property type="match status" value="1"/>
</dbReference>
<dbReference type="InterPro" id="IPR005467">
    <property type="entry name" value="His_kinase_dom"/>
</dbReference>
<proteinExistence type="predicted"/>
<keyword evidence="10 18" id="KW-0418">Kinase</keyword>
<name>A0A160TP71_9ZZZZ</name>
<dbReference type="PANTHER" id="PTHR44936:SF5">
    <property type="entry name" value="SENSOR HISTIDINE KINASE ENVZ"/>
    <property type="match status" value="1"/>
</dbReference>
<feature type="transmembrane region" description="Helical" evidence="15">
    <location>
        <begin position="60"/>
        <end position="78"/>
    </location>
</feature>
<evidence type="ECO:0000256" key="7">
    <source>
        <dbReference type="ARBA" id="ARBA00022679"/>
    </source>
</evidence>
<keyword evidence="5" id="KW-0997">Cell inner membrane</keyword>
<feature type="domain" description="HAMP" evidence="17">
    <location>
        <begin position="79"/>
        <end position="130"/>
    </location>
</feature>
<gene>
    <name evidence="18" type="ORF">MGWOODY_Smn1397</name>
</gene>
<dbReference type="InterPro" id="IPR050980">
    <property type="entry name" value="2C_sensor_his_kinase"/>
</dbReference>
<evidence type="ECO:0000256" key="12">
    <source>
        <dbReference type="ARBA" id="ARBA00022989"/>
    </source>
</evidence>
<keyword evidence="14 15" id="KW-0472">Membrane</keyword>
<organism evidence="18">
    <name type="scientific">hydrothermal vent metagenome</name>
    <dbReference type="NCBI Taxonomy" id="652676"/>
    <lineage>
        <taxon>unclassified sequences</taxon>
        <taxon>metagenomes</taxon>
        <taxon>ecological metagenomes</taxon>
    </lineage>
</organism>
<keyword evidence="7" id="KW-0808">Transferase</keyword>
<dbReference type="GO" id="GO:0005524">
    <property type="term" value="F:ATP binding"/>
    <property type="evidence" value="ECO:0007669"/>
    <property type="project" value="UniProtKB-KW"/>
</dbReference>
<dbReference type="AlphaFoldDB" id="A0A160TP71"/>
<dbReference type="InterPro" id="IPR003594">
    <property type="entry name" value="HATPase_dom"/>
</dbReference>
<sequence>MRKEVVAWEPTLAPTDLRFRVVSLGSSSVVVGGVTLPDGSWLHFQTLKPVANLDFSPSRILIASMLAIAAMLLGGLLIRRTLQPMRLLADAADRFGSPNQTQVQEAGPGEVRRVIGAFNRMQARIHRLIVDRTQALAAVGHDLRTPLARLRLRADRVVEPDLRDTIHADVAEMEAMVSSLLAFLGGEQDAEKPMLIDLAVLCATIADNAWDVGRDARYVGPDHLNVLIRPSAMRRAIGNLVENGLHHGNAVVITLSGRAEHIAIWVDDDGPGIPPESLEAVLEPFVRLDTARRRDTVGFGLGLSIVVKAIENEGGTLRLSNRREGGLRAEIILPTRQT</sequence>
<dbReference type="GO" id="GO:0000155">
    <property type="term" value="F:phosphorelay sensor kinase activity"/>
    <property type="evidence" value="ECO:0007669"/>
    <property type="project" value="InterPro"/>
</dbReference>
<dbReference type="Pfam" id="PF00672">
    <property type="entry name" value="HAMP"/>
    <property type="match status" value="1"/>
</dbReference>
<dbReference type="SMART" id="SM00304">
    <property type="entry name" value="HAMP"/>
    <property type="match status" value="2"/>
</dbReference>
<evidence type="ECO:0000256" key="6">
    <source>
        <dbReference type="ARBA" id="ARBA00022553"/>
    </source>
</evidence>
<evidence type="ECO:0000256" key="3">
    <source>
        <dbReference type="ARBA" id="ARBA00012438"/>
    </source>
</evidence>
<dbReference type="CDD" id="cd06225">
    <property type="entry name" value="HAMP"/>
    <property type="match status" value="1"/>
</dbReference>
<feature type="domain" description="Histidine kinase" evidence="16">
    <location>
        <begin position="138"/>
        <end position="337"/>
    </location>
</feature>
<evidence type="ECO:0000256" key="13">
    <source>
        <dbReference type="ARBA" id="ARBA00023012"/>
    </source>
</evidence>
<evidence type="ECO:0000313" key="18">
    <source>
        <dbReference type="EMBL" id="CUS45724.1"/>
    </source>
</evidence>
<evidence type="ECO:0000256" key="10">
    <source>
        <dbReference type="ARBA" id="ARBA00022777"/>
    </source>
</evidence>
<evidence type="ECO:0000256" key="2">
    <source>
        <dbReference type="ARBA" id="ARBA00004429"/>
    </source>
</evidence>
<feature type="transmembrane region" description="Helical" evidence="15">
    <location>
        <begin position="21"/>
        <end position="40"/>
    </location>
</feature>
<dbReference type="GO" id="GO:0005886">
    <property type="term" value="C:plasma membrane"/>
    <property type="evidence" value="ECO:0007669"/>
    <property type="project" value="UniProtKB-SubCell"/>
</dbReference>